<evidence type="ECO:0000256" key="3">
    <source>
        <dbReference type="ARBA" id="ARBA00023143"/>
    </source>
</evidence>
<dbReference type="Gene3D" id="1.20.1330.10">
    <property type="entry name" value="f41 fragment of flagellin, N-terminal domain"/>
    <property type="match status" value="2"/>
</dbReference>
<dbReference type="Pfam" id="PF00669">
    <property type="entry name" value="Flagellin_N"/>
    <property type="match status" value="1"/>
</dbReference>
<comment type="subcellular location">
    <subcellularLocation>
        <location evidence="4">Secreted</location>
    </subcellularLocation>
    <subcellularLocation>
        <location evidence="4">Bacterial flagellum</location>
    </subcellularLocation>
</comment>
<dbReference type="PRINTS" id="PR00207">
    <property type="entry name" value="FLAGELLIN"/>
</dbReference>
<dbReference type="PANTHER" id="PTHR42792:SF2">
    <property type="entry name" value="FLAGELLIN"/>
    <property type="match status" value="1"/>
</dbReference>
<feature type="domain" description="Flagellin C-terminal" evidence="6">
    <location>
        <begin position="354"/>
        <end position="427"/>
    </location>
</feature>
<gene>
    <name evidence="7" type="ORF">ACFO8Q_02595</name>
</gene>
<evidence type="ECO:0000256" key="1">
    <source>
        <dbReference type="ARBA" id="ARBA00005709"/>
    </source>
</evidence>
<keyword evidence="3 4" id="KW-0975">Bacterial flagellum</keyword>
<evidence type="ECO:0000259" key="5">
    <source>
        <dbReference type="Pfam" id="PF00669"/>
    </source>
</evidence>
<keyword evidence="8" id="KW-1185">Reference proteome</keyword>
<dbReference type="Proteomes" id="UP001596002">
    <property type="component" value="Unassembled WGS sequence"/>
</dbReference>
<reference evidence="8" key="1">
    <citation type="journal article" date="2019" name="Int. J. Syst. Evol. Microbiol.">
        <title>The Global Catalogue of Microorganisms (GCM) 10K type strain sequencing project: providing services to taxonomists for standard genome sequencing and annotation.</title>
        <authorList>
            <consortium name="The Broad Institute Genomics Platform"/>
            <consortium name="The Broad Institute Genome Sequencing Center for Infectious Disease"/>
            <person name="Wu L."/>
            <person name="Ma J."/>
        </authorList>
    </citation>
    <scope>NUCLEOTIDE SEQUENCE [LARGE SCALE GENOMIC DNA]</scope>
    <source>
        <strain evidence="8">WYCCWR 12678</strain>
    </source>
</reference>
<keyword evidence="7" id="KW-0966">Cell projection</keyword>
<comment type="function">
    <text evidence="4">Flagellin is the subunit protein which polymerizes to form the filaments of bacterial flagella.</text>
</comment>
<accession>A0ABV9PW84</accession>
<organism evidence="7 8">
    <name type="scientific">Effusibacillus consociatus</name>
    <dbReference type="NCBI Taxonomy" id="1117041"/>
    <lineage>
        <taxon>Bacteria</taxon>
        <taxon>Bacillati</taxon>
        <taxon>Bacillota</taxon>
        <taxon>Bacilli</taxon>
        <taxon>Bacillales</taxon>
        <taxon>Alicyclobacillaceae</taxon>
        <taxon>Effusibacillus</taxon>
    </lineage>
</organism>
<evidence type="ECO:0000256" key="2">
    <source>
        <dbReference type="ARBA" id="ARBA00020110"/>
    </source>
</evidence>
<keyword evidence="4" id="KW-0964">Secreted</keyword>
<feature type="domain" description="Flagellin N-terminal" evidence="5">
    <location>
        <begin position="8"/>
        <end position="135"/>
    </location>
</feature>
<evidence type="ECO:0000256" key="4">
    <source>
        <dbReference type="RuleBase" id="RU362073"/>
    </source>
</evidence>
<dbReference type="InterPro" id="IPR001029">
    <property type="entry name" value="Flagellin_N"/>
</dbReference>
<evidence type="ECO:0000313" key="7">
    <source>
        <dbReference type="EMBL" id="MFC4766290.1"/>
    </source>
</evidence>
<evidence type="ECO:0000313" key="8">
    <source>
        <dbReference type="Proteomes" id="UP001596002"/>
    </source>
</evidence>
<keyword evidence="7" id="KW-0969">Cilium</keyword>
<dbReference type="SUPFAM" id="SSF64518">
    <property type="entry name" value="Phase 1 flagellin"/>
    <property type="match status" value="1"/>
</dbReference>
<dbReference type="Pfam" id="PF00700">
    <property type="entry name" value="Flagellin_C"/>
    <property type="match status" value="1"/>
</dbReference>
<dbReference type="PANTHER" id="PTHR42792">
    <property type="entry name" value="FLAGELLIN"/>
    <property type="match status" value="1"/>
</dbReference>
<dbReference type="InterPro" id="IPR046358">
    <property type="entry name" value="Flagellin_C"/>
</dbReference>
<dbReference type="RefSeq" id="WP_380024102.1">
    <property type="nucleotide sequence ID" value="NZ_JBHSHC010000014.1"/>
</dbReference>
<dbReference type="InterPro" id="IPR001492">
    <property type="entry name" value="Flagellin"/>
</dbReference>
<protein>
    <recommendedName>
        <fullName evidence="2 4">Flagellin</fullName>
    </recommendedName>
</protein>
<proteinExistence type="inferred from homology"/>
<dbReference type="EMBL" id="JBHSHC010000014">
    <property type="protein sequence ID" value="MFC4766290.1"/>
    <property type="molecule type" value="Genomic_DNA"/>
</dbReference>
<keyword evidence="7" id="KW-0282">Flagellum</keyword>
<name>A0ABV9PW84_9BACL</name>
<comment type="caution">
    <text evidence="7">The sequence shown here is derived from an EMBL/GenBank/DDBJ whole genome shotgun (WGS) entry which is preliminary data.</text>
</comment>
<comment type="similarity">
    <text evidence="1 4">Belongs to the bacterial flagellin family.</text>
</comment>
<evidence type="ECO:0000259" key="6">
    <source>
        <dbReference type="Pfam" id="PF00700"/>
    </source>
</evidence>
<sequence>MIYLNSIQHAYQNLRFAWNEHTHAVSRLSSGKRIQTAADDPSGLAISVRFHTQIRGNQQAQRNILDAVSLAQTAEAGLQSIQEQLLRIRELLVLVQNGTLSENDRLHAQQEIDQLIESIDSIGKGTTFNGISLLSSWIEGTPASPGTPGTPPRTEIIVRQSPTFQTSFDLNPNSDQFVVPNYNIPVRAADGNFTITAAFTPMWGKGPDNGPDLHVISPIGEKFGLNDGGYFSNGKAGTVSSASASSVTFNGEKSNPETMTFISPITGDWQVRLVNPEKKKAYRIELTIAYQYTETVTIPGTPGTPPVPGTPGSTGKVTIQTGSTTGDALPLELSYVTAEALGIRNLIATDPNAIGKIDQAMNTVSSERTKYGIYQNRLQHRYDVLDTLNLNHASSVSRIEDADMAAEMITLVRGKLLHDVGTKVLVKELDTYRDRIAALLTFAKNPIDSNQLS</sequence>